<keyword evidence="3" id="KW-0574">Periplasm</keyword>
<proteinExistence type="predicted"/>
<dbReference type="Gene3D" id="2.70.98.70">
    <property type="match status" value="1"/>
</dbReference>
<dbReference type="PANTHER" id="PTHR39210">
    <property type="entry name" value="HEPARIN-SULFATE LYASE"/>
    <property type="match status" value="1"/>
</dbReference>
<evidence type="ECO:0000256" key="1">
    <source>
        <dbReference type="ARBA" id="ARBA00004418"/>
    </source>
</evidence>
<dbReference type="Proteomes" id="UP000095765">
    <property type="component" value="Unassembled WGS sequence"/>
</dbReference>
<dbReference type="EMBL" id="CZBE01000001">
    <property type="protein sequence ID" value="CUP18716.1"/>
    <property type="molecule type" value="Genomic_DNA"/>
</dbReference>
<dbReference type="Pfam" id="PF07940">
    <property type="entry name" value="Hepar_II_III_C"/>
    <property type="match status" value="1"/>
</dbReference>
<evidence type="ECO:0000259" key="5">
    <source>
        <dbReference type="Pfam" id="PF07940"/>
    </source>
</evidence>
<evidence type="ECO:0000256" key="2">
    <source>
        <dbReference type="ARBA" id="ARBA00022729"/>
    </source>
</evidence>
<protein>
    <submittedName>
        <fullName evidence="6">Uncharacterized protein conserved in bacteria</fullName>
    </submittedName>
</protein>
<evidence type="ECO:0000313" key="7">
    <source>
        <dbReference type="Proteomes" id="UP000095765"/>
    </source>
</evidence>
<dbReference type="AlphaFoldDB" id="A0A174L7P7"/>
<organism evidence="6 7">
    <name type="scientific">Anaerotruncus colihominis</name>
    <dbReference type="NCBI Taxonomy" id="169435"/>
    <lineage>
        <taxon>Bacteria</taxon>
        <taxon>Bacillati</taxon>
        <taxon>Bacillota</taxon>
        <taxon>Clostridia</taxon>
        <taxon>Eubacteriales</taxon>
        <taxon>Oscillospiraceae</taxon>
        <taxon>Anaerotruncus</taxon>
    </lineage>
</organism>
<dbReference type="OrthoDB" id="9793856at2"/>
<keyword evidence="4" id="KW-0456">Lyase</keyword>
<gene>
    <name evidence="6" type="ORF">ERS852551_00020</name>
</gene>
<dbReference type="GO" id="GO:0016829">
    <property type="term" value="F:lyase activity"/>
    <property type="evidence" value="ECO:0007669"/>
    <property type="project" value="UniProtKB-KW"/>
</dbReference>
<sequence>MVKLLLTLYGLYGPRRYIPAVFSLVRKRLFFRHLYQLTLNAADQAFHTLSNTSGLSDLYSGDPAQDALRIQNGARKLLSYQAGDETADFDIKMRWEANRGHHLPVLAMAGQLYDLPDKQVFEKTNAMEVAIAAINVVEADKILSVQKTDELKAFFKNSLLYIFSHSEKGAFFSTNHYFFNVLGALWIIENIERDKHLQQVKEQLYSELYGLLEQLFNTDGSLYEGSTYYHKYVTDSLLLFMALNPIDQHIRKKILPFLTRMYAFCCYASCGQTLCGLGDNDSGRILPLPDYFDYSCTDMRLTHQLARLLKIKLPQEQQLKRLRELNSSGEECAFGLIVLRNARWSVFVRCEQSAKPNLRLDVGSHCHNDQMSLTVFHMDIPILIDIGVYSYVEHDLCRLYNLKTAAHNTIVVGRLEQDQISNDWHYTPRRTMVKILNTGEYAVTGEYRAVDDYRHKRSVRLEEAMIKIDDEICYEGAETPIRLLFYLAPDIKAHVCKDRTVHIDAGQRSFMMEIEGTNSLCVEEAVCFPEYGMKVPCLKVVGYLQLKNNHCQISTTIRVCNS</sequence>
<dbReference type="RefSeq" id="WP_082425320.1">
    <property type="nucleotide sequence ID" value="NZ_CABIWA010000002.1"/>
</dbReference>
<accession>A0A174L7P7</accession>
<comment type="subcellular location">
    <subcellularLocation>
        <location evidence="1">Periplasm</location>
    </subcellularLocation>
</comment>
<dbReference type="GO" id="GO:0042597">
    <property type="term" value="C:periplasmic space"/>
    <property type="evidence" value="ECO:0007669"/>
    <property type="project" value="UniProtKB-SubCell"/>
</dbReference>
<evidence type="ECO:0000256" key="4">
    <source>
        <dbReference type="ARBA" id="ARBA00023239"/>
    </source>
</evidence>
<dbReference type="Gene3D" id="1.50.10.100">
    <property type="entry name" value="Chondroitin AC/alginate lyase"/>
    <property type="match status" value="1"/>
</dbReference>
<reference evidence="6 7" key="1">
    <citation type="submission" date="2015-09" db="EMBL/GenBank/DDBJ databases">
        <authorList>
            <consortium name="Pathogen Informatics"/>
        </authorList>
    </citation>
    <scope>NUCLEOTIDE SEQUENCE [LARGE SCALE GENOMIC DNA]</scope>
    <source>
        <strain evidence="6 7">2789STDY5834939</strain>
    </source>
</reference>
<name>A0A174L7P7_9FIRM</name>
<evidence type="ECO:0000313" key="6">
    <source>
        <dbReference type="EMBL" id="CUP18716.1"/>
    </source>
</evidence>
<keyword evidence="2" id="KW-0732">Signal</keyword>
<dbReference type="InterPro" id="IPR012480">
    <property type="entry name" value="Hepar_II_III_C"/>
</dbReference>
<evidence type="ECO:0000256" key="3">
    <source>
        <dbReference type="ARBA" id="ARBA00022764"/>
    </source>
</evidence>
<dbReference type="InterPro" id="IPR008929">
    <property type="entry name" value="Chondroitin_lyas"/>
</dbReference>
<dbReference type="PANTHER" id="PTHR39210:SF1">
    <property type="entry name" value="HEPARIN-SULFATE LYASE"/>
    <property type="match status" value="1"/>
</dbReference>
<feature type="domain" description="Heparinase II/III-like C-terminal" evidence="5">
    <location>
        <begin position="335"/>
        <end position="541"/>
    </location>
</feature>